<dbReference type="KEGG" id="xoo:XOO1767"/>
<accession>Q5H200</accession>
<dbReference type="AlphaFoldDB" id="Q5H200"/>
<dbReference type="EMBL" id="AE013598">
    <property type="protein sequence ID" value="AAW75021.1"/>
    <property type="molecule type" value="Genomic_DNA"/>
</dbReference>
<evidence type="ECO:0000313" key="2">
    <source>
        <dbReference type="EMBL" id="AAW75021.1"/>
    </source>
</evidence>
<dbReference type="HOGENOM" id="CLU_3359235_0_0_6"/>
<dbReference type="Proteomes" id="UP000006735">
    <property type="component" value="Chromosome"/>
</dbReference>
<organism evidence="2 3">
    <name type="scientific">Xanthomonas oryzae pv. oryzae (strain KACC10331 / KXO85)</name>
    <dbReference type="NCBI Taxonomy" id="291331"/>
    <lineage>
        <taxon>Bacteria</taxon>
        <taxon>Pseudomonadati</taxon>
        <taxon>Pseudomonadota</taxon>
        <taxon>Gammaproteobacteria</taxon>
        <taxon>Lysobacterales</taxon>
        <taxon>Lysobacteraceae</taxon>
        <taxon>Xanthomonas</taxon>
    </lineage>
</organism>
<gene>
    <name evidence="2" type="ordered locus">XOO1767</name>
</gene>
<proteinExistence type="predicted"/>
<keyword evidence="3" id="KW-1185">Reference proteome</keyword>
<name>Q5H200_XANOR</name>
<reference evidence="2 3" key="1">
    <citation type="journal article" date="2005" name="Nucleic Acids Res.">
        <title>The genome sequence of Xanthomonas oryzae pathovar oryzae KACC10331, the bacterial blight pathogen of rice.</title>
        <authorList>
            <person name="Lee B.M."/>
            <person name="Park Y.J."/>
            <person name="Park D.S."/>
            <person name="Kang H.W."/>
            <person name="Kim J.G."/>
            <person name="Song E.S."/>
            <person name="Park I.C."/>
            <person name="Yoon U.H."/>
            <person name="Hahn J.H."/>
            <person name="Koo B.S."/>
            <person name="Lee G.B."/>
            <person name="Kim H."/>
            <person name="Park H.S."/>
            <person name="Yoon K.O."/>
            <person name="Kim J.H."/>
            <person name="Jung C.H."/>
            <person name="Koh N.H."/>
            <person name="Seo J.S."/>
            <person name="Go S.J."/>
        </authorList>
    </citation>
    <scope>NUCLEOTIDE SEQUENCE [LARGE SCALE GENOMIC DNA]</scope>
    <source>
        <strain evidence="3">KACC10331 / KXO85</strain>
    </source>
</reference>
<sequence>MGSAEAAHLMTFLCQTESAKKPQKLLPPQGRDDNAA</sequence>
<protein>
    <submittedName>
        <fullName evidence="2">Uncharacterized protein</fullName>
    </submittedName>
</protein>
<feature type="region of interest" description="Disordered" evidence="1">
    <location>
        <begin position="16"/>
        <end position="36"/>
    </location>
</feature>
<evidence type="ECO:0000256" key="1">
    <source>
        <dbReference type="SAM" id="MobiDB-lite"/>
    </source>
</evidence>
<evidence type="ECO:0000313" key="3">
    <source>
        <dbReference type="Proteomes" id="UP000006735"/>
    </source>
</evidence>